<feature type="region of interest" description="Disordered" evidence="1">
    <location>
        <begin position="21"/>
        <end position="57"/>
    </location>
</feature>
<proteinExistence type="predicted"/>
<dbReference type="AlphaFoldDB" id="A0A286RFR1"/>
<name>A0A286RFR1_9BACT</name>
<evidence type="ECO:0000313" key="3">
    <source>
        <dbReference type="Proteomes" id="UP000215086"/>
    </source>
</evidence>
<protein>
    <submittedName>
        <fullName evidence="2">Uncharacterized protein</fullName>
    </submittedName>
</protein>
<evidence type="ECO:0000313" key="2">
    <source>
        <dbReference type="EMBL" id="ASV74798.1"/>
    </source>
</evidence>
<dbReference type="KEGG" id="ttf:THTE_2196"/>
<sequence>MPPQNELTPASDLSQLARQLRPADPNREPFTFSNEARAIEEDLGVGKKTSPVPTEAK</sequence>
<reference evidence="2 3" key="1">
    <citation type="journal article" name="Front. Microbiol.">
        <title>Sugar Metabolism of the First Thermophilic Planctomycete Thermogutta terrifontis: Comparative Genomic and Transcriptomic Approaches.</title>
        <authorList>
            <person name="Elcheninov A.G."/>
            <person name="Menzel P."/>
            <person name="Gudbergsdottir S.R."/>
            <person name="Slesarev A.I."/>
            <person name="Kadnikov V.V."/>
            <person name="Krogh A."/>
            <person name="Bonch-Osmolovskaya E.A."/>
            <person name="Peng X."/>
            <person name="Kublanov I.V."/>
        </authorList>
    </citation>
    <scope>NUCLEOTIDE SEQUENCE [LARGE SCALE GENOMIC DNA]</scope>
    <source>
        <strain evidence="2 3">R1</strain>
    </source>
</reference>
<keyword evidence="3" id="KW-1185">Reference proteome</keyword>
<accession>A0A286RFR1</accession>
<gene>
    <name evidence="2" type="ORF">THTE_2196</name>
</gene>
<dbReference type="EMBL" id="CP018477">
    <property type="protein sequence ID" value="ASV74798.1"/>
    <property type="molecule type" value="Genomic_DNA"/>
</dbReference>
<organism evidence="2 3">
    <name type="scientific">Thermogutta terrifontis</name>
    <dbReference type="NCBI Taxonomy" id="1331910"/>
    <lineage>
        <taxon>Bacteria</taxon>
        <taxon>Pseudomonadati</taxon>
        <taxon>Planctomycetota</taxon>
        <taxon>Planctomycetia</taxon>
        <taxon>Pirellulales</taxon>
        <taxon>Thermoguttaceae</taxon>
        <taxon>Thermogutta</taxon>
    </lineage>
</organism>
<dbReference type="Proteomes" id="UP000215086">
    <property type="component" value="Chromosome"/>
</dbReference>
<evidence type="ECO:0000256" key="1">
    <source>
        <dbReference type="SAM" id="MobiDB-lite"/>
    </source>
</evidence>